<sequence length="305" mass="33993">MTGTESYASPRAVEAAIKSAARNAFGADPSLTIQERIRLEYFHRFLSRVFSEANDSDWILKGGTGMLARVGSARSTTDVDLFRRSRTLDAALEDLRRLAAIDLGDFFRFDYAGHLNAIDGNQQTYTEGYQVSFDVSIGAKKKDSFHVDLVVNVTMTDEVEIAEPANALDLPKLRSNPYWLYPVVDQIADKVCATMADYHGRPSSREKDLVDLVVLATTQTVNADALHRAIRAEARSRSLPPFTALTVPSTWGRVYAREAKDVPYCTDYRTVDLAIKLMEIFINPVLCGEVHSKTWSPESTTWNGD</sequence>
<dbReference type="GO" id="GO:0016740">
    <property type="term" value="F:transferase activity"/>
    <property type="evidence" value="ECO:0007669"/>
    <property type="project" value="UniProtKB-KW"/>
</dbReference>
<dbReference type="Pfam" id="PF08843">
    <property type="entry name" value="AbiEii"/>
    <property type="match status" value="1"/>
</dbReference>
<reference evidence="2" key="1">
    <citation type="journal article" date="2019" name="Int. J. Syst. Evol. Microbiol.">
        <title>The Global Catalogue of Microorganisms (GCM) 10K type strain sequencing project: providing services to taxonomists for standard genome sequencing and annotation.</title>
        <authorList>
            <consortium name="The Broad Institute Genomics Platform"/>
            <consortium name="The Broad Institute Genome Sequencing Center for Infectious Disease"/>
            <person name="Wu L."/>
            <person name="Ma J."/>
        </authorList>
    </citation>
    <scope>NUCLEOTIDE SEQUENCE [LARGE SCALE GENOMIC DNA]</scope>
    <source>
        <strain evidence="2">CCUG 43304</strain>
    </source>
</reference>
<dbReference type="InterPro" id="IPR014942">
    <property type="entry name" value="AbiEii"/>
</dbReference>
<dbReference type="EMBL" id="JBHSTP010000003">
    <property type="protein sequence ID" value="MFC6356744.1"/>
    <property type="molecule type" value="Genomic_DNA"/>
</dbReference>
<gene>
    <name evidence="1" type="ORF">ACFQB0_11560</name>
</gene>
<accession>A0ABW1VFQ3</accession>
<protein>
    <submittedName>
        <fullName evidence="1">Nucleotidyl transferase AbiEii/AbiGii toxin family protein</fullName>
    </submittedName>
</protein>
<keyword evidence="2" id="KW-1185">Reference proteome</keyword>
<keyword evidence="1" id="KW-0808">Transferase</keyword>
<evidence type="ECO:0000313" key="1">
    <source>
        <dbReference type="EMBL" id="MFC6356744.1"/>
    </source>
</evidence>
<comment type="caution">
    <text evidence="1">The sequence shown here is derived from an EMBL/GenBank/DDBJ whole genome shotgun (WGS) entry which is preliminary data.</text>
</comment>
<dbReference type="Proteomes" id="UP001596306">
    <property type="component" value="Unassembled WGS sequence"/>
</dbReference>
<dbReference type="RefSeq" id="WP_386731685.1">
    <property type="nucleotide sequence ID" value="NZ_JBHSTP010000003.1"/>
</dbReference>
<evidence type="ECO:0000313" key="2">
    <source>
        <dbReference type="Proteomes" id="UP001596306"/>
    </source>
</evidence>
<name>A0ABW1VFQ3_9MICO</name>
<proteinExistence type="predicted"/>
<organism evidence="1 2">
    <name type="scientific">Luethyella okanaganae</name>
    <dbReference type="NCBI Taxonomy" id="69372"/>
    <lineage>
        <taxon>Bacteria</taxon>
        <taxon>Bacillati</taxon>
        <taxon>Actinomycetota</taxon>
        <taxon>Actinomycetes</taxon>
        <taxon>Micrococcales</taxon>
        <taxon>Microbacteriaceae</taxon>
        <taxon>Luethyella</taxon>
    </lineage>
</organism>